<reference evidence="1 2" key="1">
    <citation type="journal article" date="2013" name="Curr. Biol.">
        <title>The Genome of the Foraminiferan Reticulomyxa filosa.</title>
        <authorList>
            <person name="Glockner G."/>
            <person name="Hulsmann N."/>
            <person name="Schleicher M."/>
            <person name="Noegel A.A."/>
            <person name="Eichinger L."/>
            <person name="Gallinger C."/>
            <person name="Pawlowski J."/>
            <person name="Sierra R."/>
            <person name="Euteneuer U."/>
            <person name="Pillet L."/>
            <person name="Moustafa A."/>
            <person name="Platzer M."/>
            <person name="Groth M."/>
            <person name="Szafranski K."/>
            <person name="Schliwa M."/>
        </authorList>
    </citation>
    <scope>NUCLEOTIDE SEQUENCE [LARGE SCALE GENOMIC DNA]</scope>
</reference>
<evidence type="ECO:0000313" key="2">
    <source>
        <dbReference type="Proteomes" id="UP000023152"/>
    </source>
</evidence>
<feature type="non-terminal residue" evidence="1">
    <location>
        <position position="191"/>
    </location>
</feature>
<proteinExistence type="predicted"/>
<accession>X6LE87</accession>
<keyword evidence="2" id="KW-1185">Reference proteome</keyword>
<dbReference type="EMBL" id="ASPP01042706">
    <property type="protein sequence ID" value="ETN99853.1"/>
    <property type="molecule type" value="Genomic_DNA"/>
</dbReference>
<name>X6LE87_RETFI</name>
<evidence type="ECO:0000313" key="1">
    <source>
        <dbReference type="EMBL" id="ETN99853.1"/>
    </source>
</evidence>
<comment type="caution">
    <text evidence="1">The sequence shown here is derived from an EMBL/GenBank/DDBJ whole genome shotgun (WGS) entry which is preliminary data.</text>
</comment>
<dbReference type="Proteomes" id="UP000023152">
    <property type="component" value="Unassembled WGS sequence"/>
</dbReference>
<organism evidence="1 2">
    <name type="scientific">Reticulomyxa filosa</name>
    <dbReference type="NCBI Taxonomy" id="46433"/>
    <lineage>
        <taxon>Eukaryota</taxon>
        <taxon>Sar</taxon>
        <taxon>Rhizaria</taxon>
        <taxon>Retaria</taxon>
        <taxon>Foraminifera</taxon>
        <taxon>Monothalamids</taxon>
        <taxon>Reticulomyxidae</taxon>
        <taxon>Reticulomyxa</taxon>
    </lineage>
</organism>
<sequence>MRSPLHQTISFKFLFTQFKILVDSKLLANKLVHNHSIQYKHEATKNAIEIAKELFCVDVSAKEIDAQFCLCKKWQSSKFFLINQDGSISLMISNENDVNNEEREFLKNAKFVLLCWKEEMGKLQQLSAWITVNTFVSNKQINGATMKIPSNEVILEEKEDRIKVLCQAVGVPEAKKGEIIKELCKGEFEHY</sequence>
<gene>
    <name evidence="1" type="ORF">RFI_37613</name>
</gene>
<dbReference type="AlphaFoldDB" id="X6LE87"/>
<protein>
    <submittedName>
        <fullName evidence="1">Uncharacterized protein</fullName>
    </submittedName>
</protein>